<dbReference type="InterPro" id="IPR009282">
    <property type="entry name" value="DUF937"/>
</dbReference>
<sequence>MSDIDQLLTQIPLAAIAQELGVDESQAAASSRTALEALLGGLQANASDPAGALSLGQALGTHDGSLLGADLGDIDQEDGSAIVHNIFGGNTSDVIAQLGGVKGSGGSGLIAKLLPILAPFVLAWLGQKLRGQGGMGDILGQVLGGAAGGAGGSSSGAGGGGLGDILGQVLGGAAGGGSSSGAGGGGLGDILGQVLGGSGTSAGSADSADSGLGLPEQPTGPLIPTDGSDMSDVTDGSSNRSTGAQDNPMGGVLGDILGQVLGGGGSSGSGSSSSPNITDILGGLLGGGKR</sequence>
<comment type="caution">
    <text evidence="2">The sequence shown here is derived from an EMBL/GenBank/DDBJ whole genome shotgun (WGS) entry which is preliminary data.</text>
</comment>
<evidence type="ECO:0000256" key="1">
    <source>
        <dbReference type="SAM" id="MobiDB-lite"/>
    </source>
</evidence>
<reference evidence="2 3" key="1">
    <citation type="submission" date="2020-10" db="EMBL/GenBank/DDBJ databases">
        <title>Connecting structure to function with the recovery of over 1000 high-quality activated sludge metagenome-assembled genomes encoding full-length rRNA genes using long-read sequencing.</title>
        <authorList>
            <person name="Singleton C.M."/>
            <person name="Petriglieri F."/>
            <person name="Kristensen J.M."/>
            <person name="Kirkegaard R.H."/>
            <person name="Michaelsen T.Y."/>
            <person name="Andersen M.H."/>
            <person name="Karst S.M."/>
            <person name="Dueholm M.S."/>
            <person name="Nielsen P.H."/>
            <person name="Albertsen M."/>
        </authorList>
    </citation>
    <scope>NUCLEOTIDE SEQUENCE [LARGE SCALE GENOMIC DNA]</scope>
    <source>
        <strain evidence="2">AalE_18-Q3-R2-46_BAT3C.188</strain>
    </source>
</reference>
<feature type="compositionally biased region" description="Low complexity" evidence="1">
    <location>
        <begin position="201"/>
        <end position="214"/>
    </location>
</feature>
<accession>A0A934X5V5</accession>
<dbReference type="EMBL" id="JADIXZ010000004">
    <property type="protein sequence ID" value="MBK6300818.1"/>
    <property type="molecule type" value="Genomic_DNA"/>
</dbReference>
<dbReference type="AlphaFoldDB" id="A0A934X5V5"/>
<feature type="compositionally biased region" description="Polar residues" evidence="1">
    <location>
        <begin position="234"/>
        <end position="245"/>
    </location>
</feature>
<proteinExistence type="predicted"/>
<protein>
    <submittedName>
        <fullName evidence="2">DUF937 domain-containing protein</fullName>
    </submittedName>
</protein>
<feature type="region of interest" description="Disordered" evidence="1">
    <location>
        <begin position="198"/>
        <end position="290"/>
    </location>
</feature>
<dbReference type="Proteomes" id="UP000718281">
    <property type="component" value="Unassembled WGS sequence"/>
</dbReference>
<evidence type="ECO:0000313" key="2">
    <source>
        <dbReference type="EMBL" id="MBK6300818.1"/>
    </source>
</evidence>
<evidence type="ECO:0000313" key="3">
    <source>
        <dbReference type="Proteomes" id="UP000718281"/>
    </source>
</evidence>
<organism evidence="2 3">
    <name type="scientific">Candidatus Phosphoribacter hodrii</name>
    <dbReference type="NCBI Taxonomy" id="2953743"/>
    <lineage>
        <taxon>Bacteria</taxon>
        <taxon>Bacillati</taxon>
        <taxon>Actinomycetota</taxon>
        <taxon>Actinomycetes</taxon>
        <taxon>Micrococcales</taxon>
        <taxon>Dermatophilaceae</taxon>
        <taxon>Candidatus Phosphoribacter</taxon>
    </lineage>
</organism>
<dbReference type="Pfam" id="PF06078">
    <property type="entry name" value="DUF937"/>
    <property type="match status" value="1"/>
</dbReference>
<name>A0A934X5V5_9MICO</name>
<gene>
    <name evidence="2" type="ORF">IPF40_07120</name>
</gene>